<name>A0A9D4Z4W7_ADICA</name>
<dbReference type="AlphaFoldDB" id="A0A9D4Z4W7"/>
<comment type="caution">
    <text evidence="1">The sequence shown here is derived from an EMBL/GenBank/DDBJ whole genome shotgun (WGS) entry which is preliminary data.</text>
</comment>
<keyword evidence="2" id="KW-1185">Reference proteome</keyword>
<evidence type="ECO:0000313" key="1">
    <source>
        <dbReference type="EMBL" id="KAI5061404.1"/>
    </source>
</evidence>
<dbReference type="Proteomes" id="UP000886520">
    <property type="component" value="Chromosome 23"/>
</dbReference>
<protein>
    <submittedName>
        <fullName evidence="1">Uncharacterized protein</fullName>
    </submittedName>
</protein>
<evidence type="ECO:0000313" key="2">
    <source>
        <dbReference type="Proteomes" id="UP000886520"/>
    </source>
</evidence>
<sequence>MGLLIKQEERELQELQERRIRKIPGWSCLDARSCARRVLFVVLTRAGVVKTTLYFLEDVSDDDAALQQDMDVEREEVETFNVR</sequence>
<dbReference type="EMBL" id="JABFUD020000023">
    <property type="protein sequence ID" value="KAI5061404.1"/>
    <property type="molecule type" value="Genomic_DNA"/>
</dbReference>
<gene>
    <name evidence="1" type="ORF">GOP47_0023909</name>
</gene>
<organism evidence="1 2">
    <name type="scientific">Adiantum capillus-veneris</name>
    <name type="common">Maidenhair fern</name>
    <dbReference type="NCBI Taxonomy" id="13818"/>
    <lineage>
        <taxon>Eukaryota</taxon>
        <taxon>Viridiplantae</taxon>
        <taxon>Streptophyta</taxon>
        <taxon>Embryophyta</taxon>
        <taxon>Tracheophyta</taxon>
        <taxon>Polypodiopsida</taxon>
        <taxon>Polypodiidae</taxon>
        <taxon>Polypodiales</taxon>
        <taxon>Pteridineae</taxon>
        <taxon>Pteridaceae</taxon>
        <taxon>Vittarioideae</taxon>
        <taxon>Adiantum</taxon>
    </lineage>
</organism>
<proteinExistence type="predicted"/>
<reference evidence="1" key="1">
    <citation type="submission" date="2021-01" db="EMBL/GenBank/DDBJ databases">
        <title>Adiantum capillus-veneris genome.</title>
        <authorList>
            <person name="Fang Y."/>
            <person name="Liao Q."/>
        </authorList>
    </citation>
    <scope>NUCLEOTIDE SEQUENCE</scope>
    <source>
        <strain evidence="1">H3</strain>
        <tissue evidence="1">Leaf</tissue>
    </source>
</reference>
<accession>A0A9D4Z4W7</accession>